<evidence type="ECO:0000313" key="8">
    <source>
        <dbReference type="Proteomes" id="UP001218895"/>
    </source>
</evidence>
<comment type="function">
    <text evidence="4">This protein is involved in the repair of mismatches in DNA. It is required for dam-dependent methyl-directed DNA mismatch repair. May act as a 'molecular matchmaker', a protein that promotes the formation of a stable complex between two or more DNA-binding proteins in an ATP-dependent manner without itself being part of a final effector complex.</text>
</comment>
<dbReference type="SUPFAM" id="SSF118116">
    <property type="entry name" value="DNA mismatch repair protein MutL"/>
    <property type="match status" value="1"/>
</dbReference>
<dbReference type="Pfam" id="PF13589">
    <property type="entry name" value="HATPase_c_3"/>
    <property type="match status" value="1"/>
</dbReference>
<dbReference type="GO" id="GO:0016887">
    <property type="term" value="F:ATP hydrolysis activity"/>
    <property type="evidence" value="ECO:0007669"/>
    <property type="project" value="InterPro"/>
</dbReference>
<dbReference type="GeneID" id="79949521"/>
<keyword evidence="2 4" id="KW-0227">DNA damage</keyword>
<keyword evidence="7" id="KW-0540">Nuclease</keyword>
<name>A0AAF0FZU1_9EURY</name>
<keyword evidence="8" id="KW-1185">Reference proteome</keyword>
<dbReference type="InterPro" id="IPR020568">
    <property type="entry name" value="Ribosomal_Su5_D2-typ_SF"/>
</dbReference>
<feature type="domain" description="MutL C-terminal dimerisation" evidence="5">
    <location>
        <begin position="431"/>
        <end position="576"/>
    </location>
</feature>
<dbReference type="GO" id="GO:0006298">
    <property type="term" value="P:mismatch repair"/>
    <property type="evidence" value="ECO:0007669"/>
    <property type="project" value="UniProtKB-UniRule"/>
</dbReference>
<dbReference type="InterPro" id="IPR036890">
    <property type="entry name" value="HATPase_C_sf"/>
</dbReference>
<dbReference type="InterPro" id="IPR002099">
    <property type="entry name" value="MutL/Mlh/PMS"/>
</dbReference>
<dbReference type="InterPro" id="IPR020667">
    <property type="entry name" value="DNA_mismatch_repair_MutL"/>
</dbReference>
<dbReference type="Gene3D" id="3.30.565.10">
    <property type="entry name" value="Histidine kinase-like ATPase, C-terminal domain"/>
    <property type="match status" value="1"/>
</dbReference>
<dbReference type="PROSITE" id="PS00058">
    <property type="entry name" value="DNA_MISMATCH_REPAIR_1"/>
    <property type="match status" value="1"/>
</dbReference>
<dbReference type="GO" id="GO:0004519">
    <property type="term" value="F:endonuclease activity"/>
    <property type="evidence" value="ECO:0007669"/>
    <property type="project" value="UniProtKB-KW"/>
</dbReference>
<protein>
    <recommendedName>
        <fullName evidence="4">DNA mismatch repair protein MutL</fullName>
    </recommendedName>
</protein>
<organism evidence="7 8">
    <name type="scientific">Methanomicrobium antiquum</name>
    <dbReference type="NCBI Taxonomy" id="487686"/>
    <lineage>
        <taxon>Archaea</taxon>
        <taxon>Methanobacteriati</taxon>
        <taxon>Methanobacteriota</taxon>
        <taxon>Stenosarchaea group</taxon>
        <taxon>Methanomicrobia</taxon>
        <taxon>Methanomicrobiales</taxon>
        <taxon>Methanomicrobiaceae</taxon>
        <taxon>Methanomicrobium</taxon>
    </lineage>
</organism>
<dbReference type="InterPro" id="IPR014790">
    <property type="entry name" value="MutL_C"/>
</dbReference>
<comment type="similarity">
    <text evidence="1 4">Belongs to the DNA mismatch repair MutL/HexB family.</text>
</comment>
<dbReference type="PANTHER" id="PTHR10073">
    <property type="entry name" value="DNA MISMATCH REPAIR PROTEIN MLH, PMS, MUTL"/>
    <property type="match status" value="1"/>
</dbReference>
<dbReference type="NCBIfam" id="TIGR00585">
    <property type="entry name" value="mutl"/>
    <property type="match status" value="1"/>
</dbReference>
<dbReference type="InterPro" id="IPR014721">
    <property type="entry name" value="Ribsml_uS5_D2-typ_fold_subgr"/>
</dbReference>
<dbReference type="Gene3D" id="3.30.1370.100">
    <property type="entry name" value="MutL, C-terminal domain, regulatory subdomain"/>
    <property type="match status" value="1"/>
</dbReference>
<dbReference type="FunFam" id="3.30.565.10:FF:000003">
    <property type="entry name" value="DNA mismatch repair endonuclease MutL"/>
    <property type="match status" value="1"/>
</dbReference>
<evidence type="ECO:0000256" key="2">
    <source>
        <dbReference type="ARBA" id="ARBA00022763"/>
    </source>
</evidence>
<dbReference type="InterPro" id="IPR014762">
    <property type="entry name" value="DNA_mismatch_repair_CS"/>
</dbReference>
<dbReference type="RefSeq" id="WP_278100389.1">
    <property type="nucleotide sequence ID" value="NZ_CP091092.1"/>
</dbReference>
<dbReference type="Gene3D" id="3.30.1540.20">
    <property type="entry name" value="MutL, C-terminal domain, dimerisation subdomain"/>
    <property type="match status" value="1"/>
</dbReference>
<evidence type="ECO:0000259" key="6">
    <source>
        <dbReference type="SMART" id="SM01340"/>
    </source>
</evidence>
<dbReference type="InterPro" id="IPR042121">
    <property type="entry name" value="MutL_C_regsub"/>
</dbReference>
<dbReference type="InterPro" id="IPR042120">
    <property type="entry name" value="MutL_C_dimsub"/>
</dbReference>
<dbReference type="Gene3D" id="3.30.230.10">
    <property type="match status" value="1"/>
</dbReference>
<keyword evidence="3 4" id="KW-0234">DNA repair</keyword>
<dbReference type="CDD" id="cd00782">
    <property type="entry name" value="MutL_Trans"/>
    <property type="match status" value="1"/>
</dbReference>
<dbReference type="Pfam" id="PF01119">
    <property type="entry name" value="DNA_mis_repair"/>
    <property type="match status" value="1"/>
</dbReference>
<dbReference type="InterPro" id="IPR013507">
    <property type="entry name" value="DNA_mismatch_S5_2-like"/>
</dbReference>
<reference evidence="7" key="1">
    <citation type="submission" date="2022-01" db="EMBL/GenBank/DDBJ databases">
        <title>Complete genome of Methanomicrobium antiquum DSM 21220.</title>
        <authorList>
            <person name="Chen S.-C."/>
            <person name="You Y.-T."/>
            <person name="Zhou Y.-Z."/>
            <person name="Lai M.-C."/>
        </authorList>
    </citation>
    <scope>NUCLEOTIDE SEQUENCE</scope>
    <source>
        <strain evidence="7">DSM 21220</strain>
    </source>
</reference>
<dbReference type="Proteomes" id="UP001218895">
    <property type="component" value="Chromosome"/>
</dbReference>
<dbReference type="InterPro" id="IPR037198">
    <property type="entry name" value="MutL_C_sf"/>
</dbReference>
<evidence type="ECO:0000256" key="1">
    <source>
        <dbReference type="ARBA" id="ARBA00006082"/>
    </source>
</evidence>
<dbReference type="SUPFAM" id="SSF55874">
    <property type="entry name" value="ATPase domain of HSP90 chaperone/DNA topoisomerase II/histidine kinase"/>
    <property type="match status" value="1"/>
</dbReference>
<dbReference type="Pfam" id="PF08676">
    <property type="entry name" value="MutL_C"/>
    <property type="match status" value="1"/>
</dbReference>
<evidence type="ECO:0000256" key="4">
    <source>
        <dbReference type="HAMAP-Rule" id="MF_00149"/>
    </source>
</evidence>
<dbReference type="InterPro" id="IPR038973">
    <property type="entry name" value="MutL/Mlh/Pms-like"/>
</dbReference>
<dbReference type="PANTHER" id="PTHR10073:SF12">
    <property type="entry name" value="DNA MISMATCH REPAIR PROTEIN MLH1"/>
    <property type="match status" value="1"/>
</dbReference>
<dbReference type="AlphaFoldDB" id="A0AAF0FZU1"/>
<dbReference type="GO" id="GO:0140664">
    <property type="term" value="F:ATP-dependent DNA damage sensor activity"/>
    <property type="evidence" value="ECO:0007669"/>
    <property type="project" value="InterPro"/>
</dbReference>
<gene>
    <name evidence="4 7" type="primary">mutL</name>
    <name evidence="7" type="ORF">L1994_03945</name>
</gene>
<feature type="domain" description="DNA mismatch repair protein S5" evidence="6">
    <location>
        <begin position="222"/>
        <end position="340"/>
    </location>
</feature>
<dbReference type="GO" id="GO:0032300">
    <property type="term" value="C:mismatch repair complex"/>
    <property type="evidence" value="ECO:0007669"/>
    <property type="project" value="InterPro"/>
</dbReference>
<dbReference type="HAMAP" id="MF_00149">
    <property type="entry name" value="DNA_mis_repair"/>
    <property type="match status" value="1"/>
</dbReference>
<proteinExistence type="inferred from homology"/>
<sequence length="619" mass="68609">MNNLKVKQKQNQIHLLDEATINKIAAGEVVERPASVVKELIENSLDSGATSVRVDIGSDSGGIFRIRVFDDGSGMDRESAILSLKRHATSKINNVSDLLQIHTMGFRGEALASIAGVSKLTLITKVHLPDVISGTKIVVEGGNILDISDAGSPEGTSVLVENLFFNTPARKKFLKSRQTEFNHIYNVIEQTAIANRDVSFQLVHNGKEKLSTIKSGSLTETIAYLYGREVVENLVPLKSATSFMKVEGLCSLQSLSYSNSKQILISINNRPVSSPMILKAVKSGYGTLLPKDRYPAAFINLTIDKNIVDVNVHPAKREVRMSRENEIFKEISSAVKEALESGNLINSGSLNNSKSADNKKTSQYTFNDSAKPLFCADSETVSYKKDNLATNPATESKSEYHLRFTTTDNQLRLTENFDENEHEVKLPEMEVLGQFDSAYIIAEIKNQNSEELVIIDQHAAHERILYDQVLKVRDSGKKAQELLVPAILTLKTRESEILSESLPMIADEGFLIEEFGKNTFAVRSVPLVLGKRIGTEILNDILTDLMDDNLKTLEAKKEKITTTIACRAAIKAGSKLTDEQMKRLINQLSRTKTPYTCPHGRPTMIVFSRSKLDSMFLRS</sequence>
<evidence type="ECO:0000313" key="7">
    <source>
        <dbReference type="EMBL" id="WFN37549.1"/>
    </source>
</evidence>
<dbReference type="EMBL" id="CP091092">
    <property type="protein sequence ID" value="WFN37549.1"/>
    <property type="molecule type" value="Genomic_DNA"/>
</dbReference>
<dbReference type="SMART" id="SM00853">
    <property type="entry name" value="MutL_C"/>
    <property type="match status" value="1"/>
</dbReference>
<dbReference type="SMART" id="SM01340">
    <property type="entry name" value="DNA_mis_repair"/>
    <property type="match status" value="1"/>
</dbReference>
<dbReference type="GO" id="GO:0030983">
    <property type="term" value="F:mismatched DNA binding"/>
    <property type="evidence" value="ECO:0007669"/>
    <property type="project" value="InterPro"/>
</dbReference>
<keyword evidence="7" id="KW-0255">Endonuclease</keyword>
<dbReference type="SUPFAM" id="SSF54211">
    <property type="entry name" value="Ribosomal protein S5 domain 2-like"/>
    <property type="match status" value="1"/>
</dbReference>
<evidence type="ECO:0000259" key="5">
    <source>
        <dbReference type="SMART" id="SM00853"/>
    </source>
</evidence>
<dbReference type="KEGG" id="manq:L1994_03945"/>
<accession>A0AAF0FZU1</accession>
<dbReference type="GO" id="GO:0005524">
    <property type="term" value="F:ATP binding"/>
    <property type="evidence" value="ECO:0007669"/>
    <property type="project" value="InterPro"/>
</dbReference>
<dbReference type="CDD" id="cd16926">
    <property type="entry name" value="HATPase_MutL-MLH-PMS-like"/>
    <property type="match status" value="1"/>
</dbReference>
<evidence type="ECO:0000256" key="3">
    <source>
        <dbReference type="ARBA" id="ARBA00023204"/>
    </source>
</evidence>
<keyword evidence="7" id="KW-0378">Hydrolase</keyword>